<sequence>MATTRSTIDTCPAENNHRHGRTGMVLALLGLSLIVVVIMVGLGALFLGWVSDMGEPDACAAEAIEARAAAEEFYATEGRFPSDPAELVTTGLLEHEPIYVDLGYEGDQAYASPKPGADCAVGTD</sequence>
<proteinExistence type="predicted"/>
<evidence type="ECO:0000313" key="3">
    <source>
        <dbReference type="Proteomes" id="UP001216390"/>
    </source>
</evidence>
<gene>
    <name evidence="2" type="ORF">PO878_14740</name>
</gene>
<evidence type="ECO:0000256" key="1">
    <source>
        <dbReference type="SAM" id="Phobius"/>
    </source>
</evidence>
<keyword evidence="3" id="KW-1185">Reference proteome</keyword>
<dbReference type="EMBL" id="CP116942">
    <property type="protein sequence ID" value="WCO65759.1"/>
    <property type="molecule type" value="Genomic_DNA"/>
</dbReference>
<dbReference type="Proteomes" id="UP001216390">
    <property type="component" value="Chromosome"/>
</dbReference>
<reference evidence="2" key="1">
    <citation type="submission" date="2023-01" db="EMBL/GenBank/DDBJ databases">
        <title>The diversity of Class Acidimicrobiia in South China Sea sediment environments and the proposal of Iamia marina sp. nov., a novel species of the genus Iamia.</title>
        <authorList>
            <person name="He Y."/>
            <person name="Tian X."/>
        </authorList>
    </citation>
    <scope>NUCLEOTIDE SEQUENCE</scope>
    <source>
        <strain evidence="2">DSM 19957</strain>
    </source>
</reference>
<evidence type="ECO:0000313" key="2">
    <source>
        <dbReference type="EMBL" id="WCO65759.1"/>
    </source>
</evidence>
<dbReference type="KEGG" id="ima:PO878_14740"/>
<accession>A0AAE9Y7J4</accession>
<keyword evidence="1" id="KW-0812">Transmembrane</keyword>
<protein>
    <submittedName>
        <fullName evidence="2">Uncharacterized protein</fullName>
    </submittedName>
</protein>
<keyword evidence="1" id="KW-1133">Transmembrane helix</keyword>
<dbReference type="AlphaFoldDB" id="A0AAE9Y7J4"/>
<organism evidence="2 3">
    <name type="scientific">Iamia majanohamensis</name>
    <dbReference type="NCBI Taxonomy" id="467976"/>
    <lineage>
        <taxon>Bacteria</taxon>
        <taxon>Bacillati</taxon>
        <taxon>Actinomycetota</taxon>
        <taxon>Acidimicrobiia</taxon>
        <taxon>Acidimicrobiales</taxon>
        <taxon>Iamiaceae</taxon>
        <taxon>Iamia</taxon>
    </lineage>
</organism>
<dbReference type="RefSeq" id="WP_272735286.1">
    <property type="nucleotide sequence ID" value="NZ_CP116942.1"/>
</dbReference>
<name>A0AAE9Y7J4_9ACTN</name>
<keyword evidence="1" id="KW-0472">Membrane</keyword>
<feature type="transmembrane region" description="Helical" evidence="1">
    <location>
        <begin position="25"/>
        <end position="50"/>
    </location>
</feature>